<dbReference type="RefSeq" id="WP_185100258.1">
    <property type="nucleotide sequence ID" value="NZ_BAAAXY010000015.1"/>
</dbReference>
<keyword evidence="3" id="KW-1003">Cell membrane</keyword>
<dbReference type="InterPro" id="IPR036259">
    <property type="entry name" value="MFS_trans_sf"/>
</dbReference>
<evidence type="ECO:0000256" key="7">
    <source>
        <dbReference type="SAM" id="Phobius"/>
    </source>
</evidence>
<sequence length="189" mass="19429">MAKSTERIESAQPGHALGAAERLDLQLLWTGSTASHLGNMASTVTAPLLALTLTGSPVFAGWVAAAGTLPRILLHLPAGVLADYSNRRRVMVGSMVIRAALAVLMVGCLIAGGAGTVYLLPLVSIAQGVCVVLYSAAETAAMPRLVRPGRLARALTDHVQAGAGQRGQHGAAAGDQGEQCGFTDQRLLL</sequence>
<proteinExistence type="predicted"/>
<gene>
    <name evidence="8" type="ORF">HD593_000200</name>
</gene>
<comment type="subcellular location">
    <subcellularLocation>
        <location evidence="1">Cell membrane</location>
        <topology evidence="1">Multi-pass membrane protein</topology>
    </subcellularLocation>
</comment>
<accession>A0A7X0NL31</accession>
<protein>
    <submittedName>
        <fullName evidence="8">MFS family permease</fullName>
    </submittedName>
</protein>
<evidence type="ECO:0000313" key="8">
    <source>
        <dbReference type="EMBL" id="MBB6545405.1"/>
    </source>
</evidence>
<evidence type="ECO:0000313" key="9">
    <source>
        <dbReference type="Proteomes" id="UP000565579"/>
    </source>
</evidence>
<evidence type="ECO:0000256" key="1">
    <source>
        <dbReference type="ARBA" id="ARBA00004651"/>
    </source>
</evidence>
<keyword evidence="6 7" id="KW-0472">Membrane</keyword>
<keyword evidence="4 7" id="KW-0812">Transmembrane</keyword>
<dbReference type="GO" id="GO:0005886">
    <property type="term" value="C:plasma membrane"/>
    <property type="evidence" value="ECO:0007669"/>
    <property type="project" value="UniProtKB-SubCell"/>
</dbReference>
<dbReference type="InterPro" id="IPR010290">
    <property type="entry name" value="TM_effector"/>
</dbReference>
<evidence type="ECO:0000256" key="2">
    <source>
        <dbReference type="ARBA" id="ARBA00022448"/>
    </source>
</evidence>
<keyword evidence="5 7" id="KW-1133">Transmembrane helix</keyword>
<reference evidence="8 9" key="1">
    <citation type="submission" date="2020-08" db="EMBL/GenBank/DDBJ databases">
        <title>Sequencing the genomes of 1000 actinobacteria strains.</title>
        <authorList>
            <person name="Klenk H.-P."/>
        </authorList>
    </citation>
    <scope>NUCLEOTIDE SEQUENCE [LARGE SCALE GENOMIC DNA]</scope>
    <source>
        <strain evidence="8 9">DSM 43768</strain>
    </source>
</reference>
<feature type="transmembrane region" description="Helical" evidence="7">
    <location>
        <begin position="90"/>
        <end position="112"/>
    </location>
</feature>
<name>A0A7X0NL31_9ACTN</name>
<dbReference type="PANTHER" id="PTHR23513">
    <property type="entry name" value="INTEGRAL MEMBRANE EFFLUX PROTEIN-RELATED"/>
    <property type="match status" value="1"/>
</dbReference>
<evidence type="ECO:0000256" key="5">
    <source>
        <dbReference type="ARBA" id="ARBA00022989"/>
    </source>
</evidence>
<keyword evidence="2" id="KW-0813">Transport</keyword>
<dbReference type="Gene3D" id="1.20.1250.20">
    <property type="entry name" value="MFS general substrate transporter like domains"/>
    <property type="match status" value="1"/>
</dbReference>
<dbReference type="Pfam" id="PF05977">
    <property type="entry name" value="MFS_3"/>
    <property type="match status" value="1"/>
</dbReference>
<dbReference type="EMBL" id="JACHMI010000001">
    <property type="protein sequence ID" value="MBB6545405.1"/>
    <property type="molecule type" value="Genomic_DNA"/>
</dbReference>
<keyword evidence="9" id="KW-1185">Reference proteome</keyword>
<dbReference type="SUPFAM" id="SSF103473">
    <property type="entry name" value="MFS general substrate transporter"/>
    <property type="match status" value="1"/>
</dbReference>
<comment type="caution">
    <text evidence="8">The sequence shown here is derived from an EMBL/GenBank/DDBJ whole genome shotgun (WGS) entry which is preliminary data.</text>
</comment>
<evidence type="ECO:0000256" key="6">
    <source>
        <dbReference type="ARBA" id="ARBA00023136"/>
    </source>
</evidence>
<dbReference type="AlphaFoldDB" id="A0A7X0NL31"/>
<evidence type="ECO:0000256" key="3">
    <source>
        <dbReference type="ARBA" id="ARBA00022475"/>
    </source>
</evidence>
<dbReference type="Proteomes" id="UP000565579">
    <property type="component" value="Unassembled WGS sequence"/>
</dbReference>
<evidence type="ECO:0000256" key="4">
    <source>
        <dbReference type="ARBA" id="ARBA00022692"/>
    </source>
</evidence>
<organism evidence="8 9">
    <name type="scientific">Nonomuraea rubra</name>
    <dbReference type="NCBI Taxonomy" id="46180"/>
    <lineage>
        <taxon>Bacteria</taxon>
        <taxon>Bacillati</taxon>
        <taxon>Actinomycetota</taxon>
        <taxon>Actinomycetes</taxon>
        <taxon>Streptosporangiales</taxon>
        <taxon>Streptosporangiaceae</taxon>
        <taxon>Nonomuraea</taxon>
    </lineage>
</organism>
<dbReference type="PANTHER" id="PTHR23513:SF6">
    <property type="entry name" value="MAJOR FACILITATOR SUPERFAMILY ASSOCIATED DOMAIN-CONTAINING PROTEIN"/>
    <property type="match status" value="1"/>
</dbReference>